<dbReference type="AlphaFoldDB" id="A0A4C1ZKG9"/>
<dbReference type="EMBL" id="BGZK01001869">
    <property type="protein sequence ID" value="GBP87574.1"/>
    <property type="molecule type" value="Genomic_DNA"/>
</dbReference>
<name>A0A4C1ZKG9_EUMVA</name>
<evidence type="ECO:0000313" key="2">
    <source>
        <dbReference type="Proteomes" id="UP000299102"/>
    </source>
</evidence>
<dbReference type="OrthoDB" id="8123886at2759"/>
<evidence type="ECO:0000313" key="1">
    <source>
        <dbReference type="EMBL" id="GBP87574.1"/>
    </source>
</evidence>
<keyword evidence="2" id="KW-1185">Reference proteome</keyword>
<reference evidence="1 2" key="1">
    <citation type="journal article" date="2019" name="Commun. Biol.">
        <title>The bagworm genome reveals a unique fibroin gene that provides high tensile strength.</title>
        <authorList>
            <person name="Kono N."/>
            <person name="Nakamura H."/>
            <person name="Ohtoshi R."/>
            <person name="Tomita M."/>
            <person name="Numata K."/>
            <person name="Arakawa K."/>
        </authorList>
    </citation>
    <scope>NUCLEOTIDE SEQUENCE [LARGE SCALE GENOMIC DNA]</scope>
</reference>
<proteinExistence type="predicted"/>
<sequence length="140" mass="15332">MHRRDGSALGMVLAILERNERAKEIFNELGNVCGLSGTGRSPVQEKGYRVSAIDVRCTDMQRLIAMQNRAASSVWSRIGPKTASALRNQEVNPPVAVWQDHTANYGGCLEAPKPKPLVAKKVNSPYRLKDSTAKIASFLP</sequence>
<gene>
    <name evidence="1" type="ORF">EVAR_65195_1</name>
</gene>
<dbReference type="Proteomes" id="UP000299102">
    <property type="component" value="Unassembled WGS sequence"/>
</dbReference>
<accession>A0A4C1ZKG9</accession>
<organism evidence="1 2">
    <name type="scientific">Eumeta variegata</name>
    <name type="common">Bagworm moth</name>
    <name type="synonym">Eumeta japonica</name>
    <dbReference type="NCBI Taxonomy" id="151549"/>
    <lineage>
        <taxon>Eukaryota</taxon>
        <taxon>Metazoa</taxon>
        <taxon>Ecdysozoa</taxon>
        <taxon>Arthropoda</taxon>
        <taxon>Hexapoda</taxon>
        <taxon>Insecta</taxon>
        <taxon>Pterygota</taxon>
        <taxon>Neoptera</taxon>
        <taxon>Endopterygota</taxon>
        <taxon>Lepidoptera</taxon>
        <taxon>Glossata</taxon>
        <taxon>Ditrysia</taxon>
        <taxon>Tineoidea</taxon>
        <taxon>Psychidae</taxon>
        <taxon>Oiketicinae</taxon>
        <taxon>Eumeta</taxon>
    </lineage>
</organism>
<protein>
    <submittedName>
        <fullName evidence="1">Uncharacterized protein</fullName>
    </submittedName>
</protein>
<comment type="caution">
    <text evidence="1">The sequence shown here is derived from an EMBL/GenBank/DDBJ whole genome shotgun (WGS) entry which is preliminary data.</text>
</comment>